<keyword evidence="2" id="KW-0472">Membrane</keyword>
<name>A0ABW0TDV4_9BACL</name>
<evidence type="ECO:0000256" key="2">
    <source>
        <dbReference type="SAM" id="Phobius"/>
    </source>
</evidence>
<protein>
    <submittedName>
        <fullName evidence="3">Uncharacterized protein</fullName>
    </submittedName>
</protein>
<evidence type="ECO:0000256" key="1">
    <source>
        <dbReference type="SAM" id="MobiDB-lite"/>
    </source>
</evidence>
<comment type="caution">
    <text evidence="3">The sequence shown here is derived from an EMBL/GenBank/DDBJ whole genome shotgun (WGS) entry which is preliminary data.</text>
</comment>
<dbReference type="RefSeq" id="WP_381429769.1">
    <property type="nucleotide sequence ID" value="NZ_JBHSNO010000001.1"/>
</dbReference>
<proteinExistence type="predicted"/>
<reference evidence="4" key="1">
    <citation type="journal article" date="2019" name="Int. J. Syst. Evol. Microbiol.">
        <title>The Global Catalogue of Microorganisms (GCM) 10K type strain sequencing project: providing services to taxonomists for standard genome sequencing and annotation.</title>
        <authorList>
            <consortium name="The Broad Institute Genomics Platform"/>
            <consortium name="The Broad Institute Genome Sequencing Center for Infectious Disease"/>
            <person name="Wu L."/>
            <person name="Ma J."/>
        </authorList>
    </citation>
    <scope>NUCLEOTIDE SEQUENCE [LARGE SCALE GENOMIC DNA]</scope>
    <source>
        <strain evidence="4">CGMCC 4.1434</strain>
    </source>
</reference>
<keyword evidence="2" id="KW-0812">Transmembrane</keyword>
<evidence type="ECO:0000313" key="4">
    <source>
        <dbReference type="Proteomes" id="UP001596109"/>
    </source>
</evidence>
<evidence type="ECO:0000313" key="3">
    <source>
        <dbReference type="EMBL" id="MFC5587597.1"/>
    </source>
</evidence>
<sequence length="243" mass="26706">MVLLGLIFALLGIITLITSAVIFIIAVLKGKNTKLVSVLILLTSFTLVTIGVLIIQVGNDSGKTANKKPTQDNLVGENDEKQSDPENFKEDVIIEDKIKGTYKSVIKPRLDEIIAQLDSIWTENWQVPFDKMTKLEMTSPELSMHLSTLDQSYFDLLVEVEEIDSKANEVLSAEESSKVQEITFHLRSVIVQRSTAAAGLIEPLRNGTATEADLKSALEVIELSNEDILSFAALKTALDSSTE</sequence>
<organism evidence="3 4">
    <name type="scientific">Sporosarcina soli</name>
    <dbReference type="NCBI Taxonomy" id="334736"/>
    <lineage>
        <taxon>Bacteria</taxon>
        <taxon>Bacillati</taxon>
        <taxon>Bacillota</taxon>
        <taxon>Bacilli</taxon>
        <taxon>Bacillales</taxon>
        <taxon>Caryophanaceae</taxon>
        <taxon>Sporosarcina</taxon>
    </lineage>
</organism>
<keyword evidence="2" id="KW-1133">Transmembrane helix</keyword>
<keyword evidence="4" id="KW-1185">Reference proteome</keyword>
<gene>
    <name evidence="3" type="ORF">ACFPRA_01575</name>
</gene>
<dbReference type="EMBL" id="JBHSNO010000001">
    <property type="protein sequence ID" value="MFC5587597.1"/>
    <property type="molecule type" value="Genomic_DNA"/>
</dbReference>
<feature type="transmembrane region" description="Helical" evidence="2">
    <location>
        <begin position="6"/>
        <end position="28"/>
    </location>
</feature>
<accession>A0ABW0TDV4</accession>
<feature type="transmembrane region" description="Helical" evidence="2">
    <location>
        <begin position="35"/>
        <end position="58"/>
    </location>
</feature>
<feature type="region of interest" description="Disordered" evidence="1">
    <location>
        <begin position="66"/>
        <end position="86"/>
    </location>
</feature>
<dbReference type="Proteomes" id="UP001596109">
    <property type="component" value="Unassembled WGS sequence"/>
</dbReference>